<reference evidence="3 4" key="1">
    <citation type="submission" date="2014-04" db="EMBL/GenBank/DDBJ databases">
        <title>Genome assembly of Hyalangium minutum DSM 14724.</title>
        <authorList>
            <person name="Sharma G."/>
            <person name="Subramanian S."/>
        </authorList>
    </citation>
    <scope>NUCLEOTIDE SEQUENCE [LARGE SCALE GENOMIC DNA]</scope>
    <source>
        <strain evidence="3 4">DSM 14724</strain>
    </source>
</reference>
<keyword evidence="4" id="KW-1185">Reference proteome</keyword>
<dbReference type="RefSeq" id="WP_044187667.1">
    <property type="nucleotide sequence ID" value="NZ_JMCB01000005.1"/>
</dbReference>
<protein>
    <recommendedName>
        <fullName evidence="5">Cytochrome c domain-containing protein</fullName>
    </recommendedName>
</protein>
<evidence type="ECO:0000313" key="4">
    <source>
        <dbReference type="Proteomes" id="UP000028725"/>
    </source>
</evidence>
<keyword evidence="2" id="KW-0732">Signal</keyword>
<gene>
    <name evidence="3" type="ORF">DB31_6896</name>
</gene>
<proteinExistence type="predicted"/>
<evidence type="ECO:0000256" key="2">
    <source>
        <dbReference type="SAM" id="SignalP"/>
    </source>
</evidence>
<dbReference type="GO" id="GO:0009055">
    <property type="term" value="F:electron transfer activity"/>
    <property type="evidence" value="ECO:0007669"/>
    <property type="project" value="InterPro"/>
</dbReference>
<dbReference type="AlphaFoldDB" id="A0A085WMT1"/>
<evidence type="ECO:0000313" key="3">
    <source>
        <dbReference type="EMBL" id="KFE68994.1"/>
    </source>
</evidence>
<organism evidence="3 4">
    <name type="scientific">Hyalangium minutum</name>
    <dbReference type="NCBI Taxonomy" id="394096"/>
    <lineage>
        <taxon>Bacteria</taxon>
        <taxon>Pseudomonadati</taxon>
        <taxon>Myxococcota</taxon>
        <taxon>Myxococcia</taxon>
        <taxon>Myxococcales</taxon>
        <taxon>Cystobacterineae</taxon>
        <taxon>Archangiaceae</taxon>
        <taxon>Hyalangium</taxon>
    </lineage>
</organism>
<accession>A0A085WMT1</accession>
<feature type="region of interest" description="Disordered" evidence="1">
    <location>
        <begin position="106"/>
        <end position="144"/>
    </location>
</feature>
<dbReference type="STRING" id="394096.DB31_6896"/>
<dbReference type="SUPFAM" id="SSF46626">
    <property type="entry name" value="Cytochrome c"/>
    <property type="match status" value="1"/>
</dbReference>
<dbReference type="InterPro" id="IPR036909">
    <property type="entry name" value="Cyt_c-like_dom_sf"/>
</dbReference>
<feature type="chain" id="PRO_5001800059" description="Cytochrome c domain-containing protein" evidence="2">
    <location>
        <begin position="24"/>
        <end position="144"/>
    </location>
</feature>
<evidence type="ECO:0000256" key="1">
    <source>
        <dbReference type="SAM" id="MobiDB-lite"/>
    </source>
</evidence>
<dbReference type="OrthoDB" id="5521997at2"/>
<dbReference type="GO" id="GO:0020037">
    <property type="term" value="F:heme binding"/>
    <property type="evidence" value="ECO:0007669"/>
    <property type="project" value="InterPro"/>
</dbReference>
<dbReference type="EMBL" id="JMCB01000005">
    <property type="protein sequence ID" value="KFE68994.1"/>
    <property type="molecule type" value="Genomic_DNA"/>
</dbReference>
<dbReference type="Proteomes" id="UP000028725">
    <property type="component" value="Unassembled WGS sequence"/>
</dbReference>
<sequence>MTFRSLYRLGPLALAAYLCLGHADNGGCGGGEDEDGHHPGGAATGATCPSSNGPSAQNFGTAFMQTYCLSCHSKSVTGTARAGATVGVDFDTLDEVRRQRAMIDTHAAAGPNATNKEMPPASIPHQPTQEEREKLGQWLACGAP</sequence>
<name>A0A085WMT1_9BACT</name>
<evidence type="ECO:0008006" key="5">
    <source>
        <dbReference type="Google" id="ProtNLM"/>
    </source>
</evidence>
<comment type="caution">
    <text evidence="3">The sequence shown here is derived from an EMBL/GenBank/DDBJ whole genome shotgun (WGS) entry which is preliminary data.</text>
</comment>
<feature type="region of interest" description="Disordered" evidence="1">
    <location>
        <begin position="31"/>
        <end position="55"/>
    </location>
</feature>
<feature type="signal peptide" evidence="2">
    <location>
        <begin position="1"/>
        <end position="23"/>
    </location>
</feature>